<dbReference type="OrthoDB" id="2496395at2759"/>
<keyword evidence="4" id="KW-1185">Reference proteome</keyword>
<evidence type="ECO:0000313" key="4">
    <source>
        <dbReference type="Proteomes" id="UP000059188"/>
    </source>
</evidence>
<dbReference type="InterPro" id="IPR046496">
    <property type="entry name" value="DUF6589"/>
</dbReference>
<sequence>MDTGVEEDASFAGIEDTDFEELVSSPILWDSTPPTMDYSPIPSRLLSPLDSTIYDLDISNVAPEPTAQSNNSTPLSESPRITVINTFDNQLRDDRLAQIFVNLINELKDENYSFAEWLAYIFHHRQTSATKYLRRASFWEHPNSVKSLLESWTHSRQTASGRELIDKWAKEYIANQLRTESRRISASKVLQSASKKMGPEYLEDFRIQDVQRDIQGYCSTSIQMLLAICNVHPSATTLESAPVSARNVVMYCMASMLRQVNRLNNLLQVVFSLYMYAAGIQRQAFTILSHIGLLVSYTLLVSGMGVSSQRVSRKQSKGPDKSIPSTTKDPAIGPLKGLSDGCLKRLRWLASTASGKYIGFIFDNINLVRKVAEQVIGRIDTQLNGTCAMVYELWGATKDALDELAAHRSFLSARPLQHCNIILSPTERQLYRQLMIHNILRSVVEYGGEYFARYRPLLEASQPSTKHIIDLHQSRVYSTPAMQIDESSADGVIDVMTEIFRILEIDQTAPEFRNTMHLVGGDGKSIGHLRTAKESRAGNDDKAFSFNNLTPLIGLFHALMAAITGFLVIHFGNPSANKCNPSSLSYHNTILERKPFTLTSLPPVSVSRGLINVSLVARILHCLTLVNGSTIEDYTKLLANLDPNPQEGFEKSWLRLKSDAAQIWDQYANAQTVQKLRSARRVASNDEREGDMVYENALLFMRDALTLRELITATKRGDPGCLILVFKVLALSFRASGRTQYAFEALSLIHHIEVIWPPLLRDLVLKNWLLNPTGKANAWVPQDLVQEHSNFWIKRVFAATGSNMSWSWLAMISPCTEALRNLVNDLNGTLGTYLGVKHTSPDLSLDIAKLMRNLEQFKVYQIVPGRTFDNTDEPAIDTETVGLQKLVDGPNCALNEYNQYFESTQRAYRQPVVSEMTPYPEPELSQNHHEPASIDTTLGNANNGIGSGHKSDDEVSTKGSSTESESVASDRDPDQEAIPDTFQASDIEDYWVDQHNDEIWLDDMGIFAD</sequence>
<protein>
    <recommendedName>
        <fullName evidence="2">DUF6589 domain-containing protein</fullName>
    </recommendedName>
</protein>
<proteinExistence type="predicted"/>
<evidence type="ECO:0000259" key="2">
    <source>
        <dbReference type="Pfam" id="PF20231"/>
    </source>
</evidence>
<dbReference type="STRING" id="1108050.A0A0B7FLB2"/>
<organism evidence="3 4">
    <name type="scientific">Thanatephorus cucumeris (strain AG1-IB / isolate 7/3/14)</name>
    <name type="common">Lettuce bottom rot fungus</name>
    <name type="synonym">Rhizoctonia solani</name>
    <dbReference type="NCBI Taxonomy" id="1108050"/>
    <lineage>
        <taxon>Eukaryota</taxon>
        <taxon>Fungi</taxon>
        <taxon>Dikarya</taxon>
        <taxon>Basidiomycota</taxon>
        <taxon>Agaricomycotina</taxon>
        <taxon>Agaricomycetes</taxon>
        <taxon>Cantharellales</taxon>
        <taxon>Ceratobasidiaceae</taxon>
        <taxon>Rhizoctonia</taxon>
        <taxon>Rhizoctonia solani AG-1</taxon>
    </lineage>
</organism>
<feature type="region of interest" description="Disordered" evidence="1">
    <location>
        <begin position="917"/>
        <end position="986"/>
    </location>
</feature>
<feature type="compositionally biased region" description="Polar residues" evidence="1">
    <location>
        <begin position="957"/>
        <end position="967"/>
    </location>
</feature>
<dbReference type="Proteomes" id="UP000059188">
    <property type="component" value="Unassembled WGS sequence"/>
</dbReference>
<name>A0A0B7FLB2_THACB</name>
<feature type="region of interest" description="Disordered" evidence="1">
    <location>
        <begin position="310"/>
        <end position="332"/>
    </location>
</feature>
<feature type="domain" description="DUF6589" evidence="2">
    <location>
        <begin position="413"/>
        <end position="838"/>
    </location>
</feature>
<dbReference type="AlphaFoldDB" id="A0A0B7FLB2"/>
<dbReference type="Pfam" id="PF20231">
    <property type="entry name" value="DUF6589"/>
    <property type="match status" value="1"/>
</dbReference>
<feature type="compositionally biased region" description="Polar residues" evidence="1">
    <location>
        <begin position="934"/>
        <end position="944"/>
    </location>
</feature>
<gene>
    <name evidence="3" type="ORF">RSOLAG1IB_12051</name>
</gene>
<evidence type="ECO:0000313" key="3">
    <source>
        <dbReference type="EMBL" id="CEL56967.1"/>
    </source>
</evidence>
<evidence type="ECO:0000256" key="1">
    <source>
        <dbReference type="SAM" id="MobiDB-lite"/>
    </source>
</evidence>
<accession>A0A0B7FLB2</accession>
<dbReference type="EMBL" id="LN679367">
    <property type="protein sequence ID" value="CEL56967.1"/>
    <property type="molecule type" value="Genomic_DNA"/>
</dbReference>
<reference evidence="3 4" key="1">
    <citation type="submission" date="2014-11" db="EMBL/GenBank/DDBJ databases">
        <authorList>
            <person name="Wibberg Daniel"/>
        </authorList>
    </citation>
    <scope>NUCLEOTIDE SEQUENCE [LARGE SCALE GENOMIC DNA]</scope>
    <source>
        <strain evidence="3">Rhizoctonia solani AG1-IB 7/3/14</strain>
    </source>
</reference>